<dbReference type="InterPro" id="IPR037802">
    <property type="entry name" value="SGF29"/>
</dbReference>
<accession>A0A5D2UF93</accession>
<dbReference type="AlphaFoldDB" id="A0A5D2UF93"/>
<evidence type="ECO:0000313" key="3">
    <source>
        <dbReference type="Proteomes" id="UP000323597"/>
    </source>
</evidence>
<name>A0A5D2UF93_GOSMU</name>
<protein>
    <recommendedName>
        <fullName evidence="1">SGF29 C-terminal domain-containing protein</fullName>
    </recommendedName>
</protein>
<dbReference type="Gene3D" id="2.30.30.140">
    <property type="match status" value="1"/>
</dbReference>
<dbReference type="InterPro" id="IPR010750">
    <property type="entry name" value="SGF29_tudor-like_dom"/>
</dbReference>
<dbReference type="EMBL" id="CM017655">
    <property type="protein sequence ID" value="TYI75254.1"/>
    <property type="molecule type" value="Genomic_DNA"/>
</dbReference>
<keyword evidence="3" id="KW-1185">Reference proteome</keyword>
<evidence type="ECO:0000259" key="1">
    <source>
        <dbReference type="Pfam" id="PF07039"/>
    </source>
</evidence>
<dbReference type="GO" id="GO:0000124">
    <property type="term" value="C:SAGA complex"/>
    <property type="evidence" value="ECO:0007669"/>
    <property type="project" value="InterPro"/>
</dbReference>
<sequence length="126" mass="14896">MDEWFVVKVINFDEKTKKFEVLDEEAGDDEEGGVQKTYKLSASCIIPFPERNDPSGVLKNSLRGEMFWLFIRKQLHFIKQLSLVHLERGNPMSIYWNSMTELCRKGRYRFTRWFHCQNGIGNEICV</sequence>
<evidence type="ECO:0000313" key="2">
    <source>
        <dbReference type="EMBL" id="TYI75254.1"/>
    </source>
</evidence>
<dbReference type="InterPro" id="IPR047288">
    <property type="entry name" value="Tudor_SGF29_rpt1"/>
</dbReference>
<gene>
    <name evidence="2" type="ORF">E1A91_D07G261700v1</name>
</gene>
<proteinExistence type="predicted"/>
<dbReference type="Pfam" id="PF07039">
    <property type="entry name" value="SGF29_Tudor"/>
    <property type="match status" value="1"/>
</dbReference>
<dbReference type="PANTHER" id="PTHR21539:SF0">
    <property type="entry name" value="SAGA-ASSOCIATED FACTOR 29"/>
    <property type="match status" value="1"/>
</dbReference>
<dbReference type="Proteomes" id="UP000323597">
    <property type="component" value="Chromosome D07"/>
</dbReference>
<organism evidence="2 3">
    <name type="scientific">Gossypium mustelinum</name>
    <name type="common">Cotton</name>
    <name type="synonym">Gossypium caicoense</name>
    <dbReference type="NCBI Taxonomy" id="34275"/>
    <lineage>
        <taxon>Eukaryota</taxon>
        <taxon>Viridiplantae</taxon>
        <taxon>Streptophyta</taxon>
        <taxon>Embryophyta</taxon>
        <taxon>Tracheophyta</taxon>
        <taxon>Spermatophyta</taxon>
        <taxon>Magnoliopsida</taxon>
        <taxon>eudicotyledons</taxon>
        <taxon>Gunneridae</taxon>
        <taxon>Pentapetalae</taxon>
        <taxon>rosids</taxon>
        <taxon>malvids</taxon>
        <taxon>Malvales</taxon>
        <taxon>Malvaceae</taxon>
        <taxon>Malvoideae</taxon>
        <taxon>Gossypium</taxon>
    </lineage>
</organism>
<reference evidence="2 3" key="1">
    <citation type="submission" date="2019-07" db="EMBL/GenBank/DDBJ databases">
        <title>WGS assembly of Gossypium mustelinum.</title>
        <authorList>
            <person name="Chen Z.J."/>
            <person name="Sreedasyam A."/>
            <person name="Ando A."/>
            <person name="Song Q."/>
            <person name="De L."/>
            <person name="Hulse-Kemp A."/>
            <person name="Ding M."/>
            <person name="Ye W."/>
            <person name="Kirkbride R."/>
            <person name="Jenkins J."/>
            <person name="Plott C."/>
            <person name="Lovell J."/>
            <person name="Lin Y.-M."/>
            <person name="Vaughn R."/>
            <person name="Liu B."/>
            <person name="Li W."/>
            <person name="Simpson S."/>
            <person name="Scheffler B."/>
            <person name="Saski C."/>
            <person name="Grover C."/>
            <person name="Hu G."/>
            <person name="Conover J."/>
            <person name="Carlson J."/>
            <person name="Shu S."/>
            <person name="Boston L."/>
            <person name="Williams M."/>
            <person name="Peterson D."/>
            <person name="Mcgee K."/>
            <person name="Jones D."/>
            <person name="Wendel J."/>
            <person name="Stelly D."/>
            <person name="Grimwood J."/>
            <person name="Schmutz J."/>
        </authorList>
    </citation>
    <scope>NUCLEOTIDE SEQUENCE [LARGE SCALE GENOMIC DNA]</scope>
    <source>
        <strain evidence="2">1408120.09</strain>
    </source>
</reference>
<feature type="domain" description="SGF29 C-terminal" evidence="1">
    <location>
        <begin position="2"/>
        <end position="55"/>
    </location>
</feature>
<dbReference type="PANTHER" id="PTHR21539">
    <property type="entry name" value="SAGA-ASSOCIATED FACTOR 29"/>
    <property type="match status" value="1"/>
</dbReference>
<dbReference type="CDD" id="cd20393">
    <property type="entry name" value="Tudor_SGF29_rpt1"/>
    <property type="match status" value="1"/>
</dbReference>